<feature type="region of interest" description="Disordered" evidence="1">
    <location>
        <begin position="444"/>
        <end position="469"/>
    </location>
</feature>
<keyword evidence="2" id="KW-1133">Transmembrane helix</keyword>
<comment type="caution">
    <text evidence="3">The sequence shown here is derived from an EMBL/GenBank/DDBJ whole genome shotgun (WGS) entry which is preliminary data.</text>
</comment>
<name>A0ABT1VX99_9PROT</name>
<dbReference type="RefSeq" id="WP_422919719.1">
    <property type="nucleotide sequence ID" value="NZ_JAMZEJ010000005.1"/>
</dbReference>
<feature type="transmembrane region" description="Helical" evidence="2">
    <location>
        <begin position="371"/>
        <end position="389"/>
    </location>
</feature>
<sequence length="469" mass="47206">MTASAFPDPSAWMLVLVELLLLAGASLGWIVPRAAPRVLPVLTATALLAALVAASAAGHGNASGPGTTGFLLREPLSGCVPAVLLVFGMLCLLAVPLPAAPPAAPSLRHRQAAAGPSLLLAGGVLAATASSPAIALVGLCGCGIPFVWSDRNAGEGRTPVLLLWMLAPFALGIAVLSGTIGRPLDWAALADERTAWGSPLATELGALLMMVGLLAWAALFLLPPRDGERDRFRPLWIPMLPVIAMLLMRVRGAASPEISGVCAVVLAAFGLWQMAAAAFGTERTDAAVRRRATGAQLGMLWLSLGAGGAGGCQAAILLALLVPVAAIAAMLAPEDGGKGTFARLMLAGLPPSGLFAADFAVLLRLWGWHSWLAVLATALLATAIVRVVPREAPRAAGGASPSDGRWRDRAAIGLLILMVLAGVAMPAPVSDALLAAGEPFAAGPRADPGPAAGTGGDPGHVPAGPGGAS</sequence>
<dbReference type="EMBL" id="JAMZEJ010000005">
    <property type="protein sequence ID" value="MCQ8240971.1"/>
    <property type="molecule type" value="Genomic_DNA"/>
</dbReference>
<feature type="transmembrane region" description="Helical" evidence="2">
    <location>
        <begin position="410"/>
        <end position="429"/>
    </location>
</feature>
<accession>A0ABT1VX99</accession>
<feature type="transmembrane region" description="Helical" evidence="2">
    <location>
        <begin position="200"/>
        <end position="222"/>
    </location>
</feature>
<dbReference type="Proteomes" id="UP001524547">
    <property type="component" value="Unassembled WGS sequence"/>
</dbReference>
<feature type="transmembrane region" description="Helical" evidence="2">
    <location>
        <begin position="234"/>
        <end position="252"/>
    </location>
</feature>
<evidence type="ECO:0008006" key="5">
    <source>
        <dbReference type="Google" id="ProtNLM"/>
    </source>
</evidence>
<feature type="transmembrane region" description="Helical" evidence="2">
    <location>
        <begin position="258"/>
        <end position="280"/>
    </location>
</feature>
<keyword evidence="2" id="KW-0812">Transmembrane</keyword>
<organism evidence="3 4">
    <name type="scientific">Rhizosaccharibacter radicis</name>
    <dbReference type="NCBI Taxonomy" id="2782605"/>
    <lineage>
        <taxon>Bacteria</taxon>
        <taxon>Pseudomonadati</taxon>
        <taxon>Pseudomonadota</taxon>
        <taxon>Alphaproteobacteria</taxon>
        <taxon>Acetobacterales</taxon>
        <taxon>Acetobacteraceae</taxon>
        <taxon>Rhizosaccharibacter</taxon>
    </lineage>
</organism>
<feature type="transmembrane region" description="Helical" evidence="2">
    <location>
        <begin position="38"/>
        <end position="58"/>
    </location>
</feature>
<evidence type="ECO:0000256" key="2">
    <source>
        <dbReference type="SAM" id="Phobius"/>
    </source>
</evidence>
<feature type="transmembrane region" description="Helical" evidence="2">
    <location>
        <begin position="160"/>
        <end position="180"/>
    </location>
</feature>
<reference evidence="3 4" key="1">
    <citation type="submission" date="2022-06" db="EMBL/GenBank/DDBJ databases">
        <title>Rhizosaccharibacter gen. nov. sp. nov. KSS12, endophytic bacteria isolated from sugarcane.</title>
        <authorList>
            <person name="Pitiwittayakul N."/>
        </authorList>
    </citation>
    <scope>NUCLEOTIDE SEQUENCE [LARGE SCALE GENOMIC DNA]</scope>
    <source>
        <strain evidence="3 4">KSS12</strain>
    </source>
</reference>
<protein>
    <recommendedName>
        <fullName evidence="5">NADH:quinone oxidoreductase/Mrp antiporter membrane subunit domain-containing protein</fullName>
    </recommendedName>
</protein>
<feature type="compositionally biased region" description="Gly residues" evidence="1">
    <location>
        <begin position="452"/>
        <end position="469"/>
    </location>
</feature>
<evidence type="ECO:0000313" key="4">
    <source>
        <dbReference type="Proteomes" id="UP001524547"/>
    </source>
</evidence>
<gene>
    <name evidence="3" type="ORF">NFI88_08995</name>
</gene>
<keyword evidence="4" id="KW-1185">Reference proteome</keyword>
<feature type="transmembrane region" description="Helical" evidence="2">
    <location>
        <begin position="79"/>
        <end position="99"/>
    </location>
</feature>
<evidence type="ECO:0000313" key="3">
    <source>
        <dbReference type="EMBL" id="MCQ8240971.1"/>
    </source>
</evidence>
<feature type="transmembrane region" description="Helical" evidence="2">
    <location>
        <begin position="119"/>
        <end position="148"/>
    </location>
</feature>
<proteinExistence type="predicted"/>
<evidence type="ECO:0000256" key="1">
    <source>
        <dbReference type="SAM" id="MobiDB-lite"/>
    </source>
</evidence>
<feature type="transmembrane region" description="Helical" evidence="2">
    <location>
        <begin position="12"/>
        <end position="32"/>
    </location>
</feature>
<keyword evidence="2" id="KW-0472">Membrane</keyword>